<feature type="domain" description="Plus3" evidence="1">
    <location>
        <begin position="73"/>
        <end position="110"/>
    </location>
</feature>
<accession>A0A0D0AZ01</accession>
<dbReference type="AlphaFoldDB" id="A0A0D0AZ01"/>
<dbReference type="HOGENOM" id="CLU_2172741_0_0_1"/>
<dbReference type="InterPro" id="IPR004343">
    <property type="entry name" value="Plus-3_dom"/>
</dbReference>
<dbReference type="EMBL" id="KN835338">
    <property type="protein sequence ID" value="KIK39532.1"/>
    <property type="molecule type" value="Genomic_DNA"/>
</dbReference>
<dbReference type="Proteomes" id="UP000054485">
    <property type="component" value="Unassembled WGS sequence"/>
</dbReference>
<reference evidence="2 3" key="1">
    <citation type="submission" date="2014-04" db="EMBL/GenBank/DDBJ databases">
        <authorList>
            <consortium name="DOE Joint Genome Institute"/>
            <person name="Kuo A."/>
            <person name="Ruytinx J."/>
            <person name="Rineau F."/>
            <person name="Colpaert J."/>
            <person name="Kohler A."/>
            <person name="Nagy L.G."/>
            <person name="Floudas D."/>
            <person name="Copeland A."/>
            <person name="Barry K.W."/>
            <person name="Cichocki N."/>
            <person name="Veneault-Fourrey C."/>
            <person name="LaButti K."/>
            <person name="Lindquist E.A."/>
            <person name="Lipzen A."/>
            <person name="Lundell T."/>
            <person name="Morin E."/>
            <person name="Murat C."/>
            <person name="Sun H."/>
            <person name="Tunlid A."/>
            <person name="Henrissat B."/>
            <person name="Grigoriev I.V."/>
            <person name="Hibbett D.S."/>
            <person name="Martin F."/>
            <person name="Nordberg H.P."/>
            <person name="Cantor M.N."/>
            <person name="Hua S.X."/>
        </authorList>
    </citation>
    <scope>NUCLEOTIDE SEQUENCE [LARGE SCALE GENOMIC DNA]</scope>
    <source>
        <strain evidence="2 3">UH-Slu-Lm8-n1</strain>
    </source>
</reference>
<reference evidence="3" key="2">
    <citation type="submission" date="2015-01" db="EMBL/GenBank/DDBJ databases">
        <title>Evolutionary Origins and Diversification of the Mycorrhizal Mutualists.</title>
        <authorList>
            <consortium name="DOE Joint Genome Institute"/>
            <consortium name="Mycorrhizal Genomics Consortium"/>
            <person name="Kohler A."/>
            <person name="Kuo A."/>
            <person name="Nagy L.G."/>
            <person name="Floudas D."/>
            <person name="Copeland A."/>
            <person name="Barry K.W."/>
            <person name="Cichocki N."/>
            <person name="Veneault-Fourrey C."/>
            <person name="LaButti K."/>
            <person name="Lindquist E.A."/>
            <person name="Lipzen A."/>
            <person name="Lundell T."/>
            <person name="Morin E."/>
            <person name="Murat C."/>
            <person name="Riley R."/>
            <person name="Ohm R."/>
            <person name="Sun H."/>
            <person name="Tunlid A."/>
            <person name="Henrissat B."/>
            <person name="Grigoriev I.V."/>
            <person name="Hibbett D.S."/>
            <person name="Martin F."/>
        </authorList>
    </citation>
    <scope>NUCLEOTIDE SEQUENCE [LARGE SCALE GENOMIC DNA]</scope>
    <source>
        <strain evidence="3">UH-Slu-Lm8-n1</strain>
    </source>
</reference>
<dbReference type="GO" id="GO:0003677">
    <property type="term" value="F:DNA binding"/>
    <property type="evidence" value="ECO:0007669"/>
    <property type="project" value="InterPro"/>
</dbReference>
<evidence type="ECO:0000259" key="1">
    <source>
        <dbReference type="PROSITE" id="PS51360"/>
    </source>
</evidence>
<keyword evidence="3" id="KW-1185">Reference proteome</keyword>
<proteinExistence type="predicted"/>
<name>A0A0D0AZ01_9AGAM</name>
<gene>
    <name evidence="2" type="ORF">CY34DRAFT_327004</name>
</gene>
<sequence>MIQFGLMTSKRNLSLRPLSLGNNSGFDLEVQNREYMFLRVHPVSRSAYNADRSKSADRPLSTVETLNSYDCLSSCSNRLLWMYINRACIARWLTTPLKCGDTTTGSYIRV</sequence>
<organism evidence="2 3">
    <name type="scientific">Suillus luteus UH-Slu-Lm8-n1</name>
    <dbReference type="NCBI Taxonomy" id="930992"/>
    <lineage>
        <taxon>Eukaryota</taxon>
        <taxon>Fungi</taxon>
        <taxon>Dikarya</taxon>
        <taxon>Basidiomycota</taxon>
        <taxon>Agaricomycotina</taxon>
        <taxon>Agaricomycetes</taxon>
        <taxon>Agaricomycetidae</taxon>
        <taxon>Boletales</taxon>
        <taxon>Suillineae</taxon>
        <taxon>Suillaceae</taxon>
        <taxon>Suillus</taxon>
    </lineage>
</organism>
<evidence type="ECO:0000313" key="3">
    <source>
        <dbReference type="Proteomes" id="UP000054485"/>
    </source>
</evidence>
<dbReference type="InParanoid" id="A0A0D0AZ01"/>
<evidence type="ECO:0000313" key="2">
    <source>
        <dbReference type="EMBL" id="KIK39532.1"/>
    </source>
</evidence>
<protein>
    <recommendedName>
        <fullName evidence="1">Plus3 domain-containing protein</fullName>
    </recommendedName>
</protein>
<dbReference type="PROSITE" id="PS51360">
    <property type="entry name" value="PLUS3"/>
    <property type="match status" value="1"/>
</dbReference>